<dbReference type="InterPro" id="IPR036390">
    <property type="entry name" value="WH_DNA-bd_sf"/>
</dbReference>
<evidence type="ECO:0000313" key="2">
    <source>
        <dbReference type="EMBL" id="MBU3066756.1"/>
    </source>
</evidence>
<dbReference type="Proteomes" id="UP000733379">
    <property type="component" value="Unassembled WGS sequence"/>
</dbReference>
<dbReference type="PANTHER" id="PTHR39515">
    <property type="entry name" value="CONSERVED PROTEIN"/>
    <property type="match status" value="1"/>
</dbReference>
<gene>
    <name evidence="2" type="ORF">KO481_35220</name>
</gene>
<sequence>MTDRTNEPVGLAEDLQQLVGVLVRRMRTASPARELSLTQVSILKRLDREGPATVADLARADKIRHQSAATAVATLVDRGLLHKSPDKHDLRRKLLHLTPEGHRILAERREAGHEHLADLLAERFTTAERAHIAGSLVLLRRLLD</sequence>
<dbReference type="InterPro" id="IPR036388">
    <property type="entry name" value="WH-like_DNA-bd_sf"/>
</dbReference>
<feature type="domain" description="HTH marR-type" evidence="1">
    <location>
        <begin position="8"/>
        <end position="144"/>
    </location>
</feature>
<evidence type="ECO:0000259" key="1">
    <source>
        <dbReference type="PROSITE" id="PS50995"/>
    </source>
</evidence>
<reference evidence="2 3" key="1">
    <citation type="submission" date="2021-06" db="EMBL/GenBank/DDBJ databases">
        <title>Actinomycetes sequencing.</title>
        <authorList>
            <person name="Shan Q."/>
        </authorList>
    </citation>
    <scope>NUCLEOTIDE SEQUENCE [LARGE SCALE GENOMIC DNA]</scope>
    <source>
        <strain evidence="2 3">NEAU-G5</strain>
    </source>
</reference>
<dbReference type="PROSITE" id="PS50995">
    <property type="entry name" value="HTH_MARR_2"/>
    <property type="match status" value="1"/>
</dbReference>
<proteinExistence type="predicted"/>
<dbReference type="InterPro" id="IPR052526">
    <property type="entry name" value="HTH-type_Bedaq_tolerance"/>
</dbReference>
<dbReference type="Gene3D" id="1.10.10.10">
    <property type="entry name" value="Winged helix-like DNA-binding domain superfamily/Winged helix DNA-binding domain"/>
    <property type="match status" value="1"/>
</dbReference>
<dbReference type="InterPro" id="IPR000835">
    <property type="entry name" value="HTH_MarR-typ"/>
</dbReference>
<accession>A0ABS6B8X6</accession>
<evidence type="ECO:0000313" key="3">
    <source>
        <dbReference type="Proteomes" id="UP000733379"/>
    </source>
</evidence>
<protein>
    <submittedName>
        <fullName evidence="2">MarR family transcriptional regulator</fullName>
    </submittedName>
</protein>
<dbReference type="EMBL" id="JAHKNI010000016">
    <property type="protein sequence ID" value="MBU3066756.1"/>
    <property type="molecule type" value="Genomic_DNA"/>
</dbReference>
<dbReference type="RefSeq" id="WP_215922831.1">
    <property type="nucleotide sequence ID" value="NZ_JAHKNI010000016.1"/>
</dbReference>
<comment type="caution">
    <text evidence="2">The sequence shown here is derived from an EMBL/GenBank/DDBJ whole genome shotgun (WGS) entry which is preliminary data.</text>
</comment>
<organism evidence="2 3">
    <name type="scientific">Nocardia albiluteola</name>
    <dbReference type="NCBI Taxonomy" id="2842303"/>
    <lineage>
        <taxon>Bacteria</taxon>
        <taxon>Bacillati</taxon>
        <taxon>Actinomycetota</taxon>
        <taxon>Actinomycetes</taxon>
        <taxon>Mycobacteriales</taxon>
        <taxon>Nocardiaceae</taxon>
        <taxon>Nocardia</taxon>
    </lineage>
</organism>
<dbReference type="SMART" id="SM00347">
    <property type="entry name" value="HTH_MARR"/>
    <property type="match status" value="1"/>
</dbReference>
<dbReference type="Pfam" id="PF01047">
    <property type="entry name" value="MarR"/>
    <property type="match status" value="1"/>
</dbReference>
<keyword evidence="3" id="KW-1185">Reference proteome</keyword>
<name>A0ABS6B8X6_9NOCA</name>
<dbReference type="SUPFAM" id="SSF46785">
    <property type="entry name" value="Winged helix' DNA-binding domain"/>
    <property type="match status" value="1"/>
</dbReference>
<dbReference type="PANTHER" id="PTHR39515:SF2">
    <property type="entry name" value="HTH-TYPE TRANSCRIPTIONAL REGULATOR RV0880"/>
    <property type="match status" value="1"/>
</dbReference>